<evidence type="ECO:0000259" key="9">
    <source>
        <dbReference type="Pfam" id="PF08292"/>
    </source>
</evidence>
<reference evidence="10" key="1">
    <citation type="journal article" date="2023" name="Nat. Commun.">
        <title>Diploid and tetraploid genomes of Acorus and the evolution of monocots.</title>
        <authorList>
            <person name="Ma L."/>
            <person name="Liu K.W."/>
            <person name="Li Z."/>
            <person name="Hsiao Y.Y."/>
            <person name="Qi Y."/>
            <person name="Fu T."/>
            <person name="Tang G.D."/>
            <person name="Zhang D."/>
            <person name="Sun W.H."/>
            <person name="Liu D.K."/>
            <person name="Li Y."/>
            <person name="Chen G.Z."/>
            <person name="Liu X.D."/>
            <person name="Liao X.Y."/>
            <person name="Jiang Y.T."/>
            <person name="Yu X."/>
            <person name="Hao Y."/>
            <person name="Huang J."/>
            <person name="Zhao X.W."/>
            <person name="Ke S."/>
            <person name="Chen Y.Y."/>
            <person name="Wu W.L."/>
            <person name="Hsu J.L."/>
            <person name="Lin Y.F."/>
            <person name="Huang M.D."/>
            <person name="Li C.Y."/>
            <person name="Huang L."/>
            <person name="Wang Z.W."/>
            <person name="Zhao X."/>
            <person name="Zhong W.Y."/>
            <person name="Peng D.H."/>
            <person name="Ahmad S."/>
            <person name="Lan S."/>
            <person name="Zhang J.S."/>
            <person name="Tsai W.C."/>
            <person name="Van de Peer Y."/>
            <person name="Liu Z.J."/>
        </authorList>
    </citation>
    <scope>NUCLEOTIDE SEQUENCE</scope>
    <source>
        <strain evidence="10">CP</strain>
    </source>
</reference>
<dbReference type="Pfam" id="PF08292">
    <property type="entry name" value="RNA_pol_Rbc25"/>
    <property type="match status" value="1"/>
</dbReference>
<protein>
    <recommendedName>
        <fullName evidence="6">DNA-directed RNA polymerase subunit</fullName>
    </recommendedName>
</protein>
<accession>A0AAV9E9T7</accession>
<dbReference type="Proteomes" id="UP001180020">
    <property type="component" value="Unassembled WGS sequence"/>
</dbReference>
<keyword evidence="3 6" id="KW-0240">DNA-directed RNA polymerase</keyword>
<evidence type="ECO:0000256" key="3">
    <source>
        <dbReference type="ARBA" id="ARBA00022478"/>
    </source>
</evidence>
<dbReference type="Gene3D" id="3.30.1490.120">
    <property type="entry name" value="RNA polymerase Rpb7-like, N-terminal domain"/>
    <property type="match status" value="1"/>
</dbReference>
<sequence length="221" mass="25479">MFFLSRIEYKLPIPPRLLSRPLADAVKEELDRIFLDKIIPDLGLCVIVYDIRSIDGGFIPQGDGVVIYEVVFRLIMFRPFIGEVIVGKIESSNANSLRVTLGFFNDIYIPEHRQQNADGISVYGAYKNADGIWVCNFEGVDGEYPIDLNEQIRFKVKSVKFPPIPVEQDQNGEPFAPMVIIVSWAIYTEMVWVRFHGGAHKNKKKKEKKKKKRKKCWKNKE</sequence>
<dbReference type="AlphaFoldDB" id="A0AAV9E9T7"/>
<feature type="domain" description="RNA polymerase Rpb7-like N-terminal" evidence="8">
    <location>
        <begin position="9"/>
        <end position="64"/>
    </location>
</feature>
<dbReference type="InterPro" id="IPR012340">
    <property type="entry name" value="NA-bd_OB-fold"/>
</dbReference>
<dbReference type="EMBL" id="JAUJYO010000008">
    <property type="protein sequence ID" value="KAK1310114.1"/>
    <property type="molecule type" value="Genomic_DNA"/>
</dbReference>
<dbReference type="Gene3D" id="2.40.50.140">
    <property type="entry name" value="Nucleic acid-binding proteins"/>
    <property type="match status" value="1"/>
</dbReference>
<dbReference type="SUPFAM" id="SSF50249">
    <property type="entry name" value="Nucleic acid-binding proteins"/>
    <property type="match status" value="1"/>
</dbReference>
<organism evidence="10 11">
    <name type="scientific">Acorus calamus</name>
    <name type="common">Sweet flag</name>
    <dbReference type="NCBI Taxonomy" id="4465"/>
    <lineage>
        <taxon>Eukaryota</taxon>
        <taxon>Viridiplantae</taxon>
        <taxon>Streptophyta</taxon>
        <taxon>Embryophyta</taxon>
        <taxon>Tracheophyta</taxon>
        <taxon>Spermatophyta</taxon>
        <taxon>Magnoliopsida</taxon>
        <taxon>Liliopsida</taxon>
        <taxon>Acoraceae</taxon>
        <taxon>Acorus</taxon>
    </lineage>
</organism>
<dbReference type="InterPro" id="IPR045113">
    <property type="entry name" value="Rpb7-like"/>
</dbReference>
<dbReference type="Pfam" id="PF03876">
    <property type="entry name" value="SHS2_Rpb7-N"/>
    <property type="match status" value="1"/>
</dbReference>
<evidence type="ECO:0000256" key="2">
    <source>
        <dbReference type="ARBA" id="ARBA00009307"/>
    </source>
</evidence>
<evidence type="ECO:0000259" key="8">
    <source>
        <dbReference type="Pfam" id="PF03876"/>
    </source>
</evidence>
<comment type="subcellular location">
    <subcellularLocation>
        <location evidence="1 6">Nucleus</location>
    </subcellularLocation>
</comment>
<dbReference type="SUPFAM" id="SSF88798">
    <property type="entry name" value="N-terminal, heterodimerisation domain of RBP7 (RpoE)"/>
    <property type="match status" value="1"/>
</dbReference>
<dbReference type="InterPro" id="IPR036898">
    <property type="entry name" value="RNA_pol_Rpb7-like_N_sf"/>
</dbReference>
<name>A0AAV9E9T7_ACOCL</name>
<dbReference type="PANTHER" id="PTHR12709">
    <property type="entry name" value="DNA-DIRECTED RNA POLYMERASE II, III"/>
    <property type="match status" value="1"/>
</dbReference>
<gene>
    <name evidence="10" type="ORF">QJS10_CPA08g00224</name>
</gene>
<dbReference type="InterPro" id="IPR013238">
    <property type="entry name" value="RNA_pol_III_Rbc25"/>
</dbReference>
<reference evidence="10" key="2">
    <citation type="submission" date="2023-06" db="EMBL/GenBank/DDBJ databases">
        <authorList>
            <person name="Ma L."/>
            <person name="Liu K.-W."/>
            <person name="Li Z."/>
            <person name="Hsiao Y.-Y."/>
            <person name="Qi Y."/>
            <person name="Fu T."/>
            <person name="Tang G."/>
            <person name="Zhang D."/>
            <person name="Sun W.-H."/>
            <person name="Liu D.-K."/>
            <person name="Li Y."/>
            <person name="Chen G.-Z."/>
            <person name="Liu X.-D."/>
            <person name="Liao X.-Y."/>
            <person name="Jiang Y.-T."/>
            <person name="Yu X."/>
            <person name="Hao Y."/>
            <person name="Huang J."/>
            <person name="Zhao X.-W."/>
            <person name="Ke S."/>
            <person name="Chen Y.-Y."/>
            <person name="Wu W.-L."/>
            <person name="Hsu J.-L."/>
            <person name="Lin Y.-F."/>
            <person name="Huang M.-D."/>
            <person name="Li C.-Y."/>
            <person name="Huang L."/>
            <person name="Wang Z.-W."/>
            <person name="Zhao X."/>
            <person name="Zhong W.-Y."/>
            <person name="Peng D.-H."/>
            <person name="Ahmad S."/>
            <person name="Lan S."/>
            <person name="Zhang J.-S."/>
            <person name="Tsai W.-C."/>
            <person name="Van De Peer Y."/>
            <person name="Liu Z.-J."/>
        </authorList>
    </citation>
    <scope>NUCLEOTIDE SEQUENCE</scope>
    <source>
        <strain evidence="10">CP</strain>
        <tissue evidence="10">Leaves</tissue>
    </source>
</reference>
<comment type="similarity">
    <text evidence="2">Belongs to the eukaryotic RPB7/RPC8 RNA polymerase subunit family.</text>
</comment>
<keyword evidence="4 6" id="KW-0804">Transcription</keyword>
<dbReference type="CDD" id="cd04330">
    <property type="entry name" value="RNAP_III_Rpc25_N"/>
    <property type="match status" value="1"/>
</dbReference>
<dbReference type="GO" id="GO:0006384">
    <property type="term" value="P:transcription initiation at RNA polymerase III promoter"/>
    <property type="evidence" value="ECO:0007669"/>
    <property type="project" value="TreeGrafter"/>
</dbReference>
<proteinExistence type="inferred from homology"/>
<dbReference type="GO" id="GO:0005666">
    <property type="term" value="C:RNA polymerase III complex"/>
    <property type="evidence" value="ECO:0007669"/>
    <property type="project" value="TreeGrafter"/>
</dbReference>
<keyword evidence="11" id="KW-1185">Reference proteome</keyword>
<feature type="domain" description="RNA polymerase III subunit Rpc25" evidence="9">
    <location>
        <begin position="83"/>
        <end position="198"/>
    </location>
</feature>
<comment type="function">
    <text evidence="6">DNA-dependent RNA polymerase which catalyzes the transcription of DNA into RNA using the four ribonucleoside triphosphates as substrates.</text>
</comment>
<evidence type="ECO:0000256" key="5">
    <source>
        <dbReference type="ARBA" id="ARBA00023242"/>
    </source>
</evidence>
<evidence type="ECO:0000256" key="1">
    <source>
        <dbReference type="ARBA" id="ARBA00004123"/>
    </source>
</evidence>
<dbReference type="InterPro" id="IPR005576">
    <property type="entry name" value="Rpb7-like_N"/>
</dbReference>
<evidence type="ECO:0000256" key="6">
    <source>
        <dbReference type="RuleBase" id="RU369086"/>
    </source>
</evidence>
<evidence type="ECO:0000256" key="7">
    <source>
        <dbReference type="SAM" id="MobiDB-lite"/>
    </source>
</evidence>
<evidence type="ECO:0000313" key="10">
    <source>
        <dbReference type="EMBL" id="KAK1310114.1"/>
    </source>
</evidence>
<evidence type="ECO:0000313" key="11">
    <source>
        <dbReference type="Proteomes" id="UP001180020"/>
    </source>
</evidence>
<dbReference type="PANTHER" id="PTHR12709:SF1">
    <property type="entry name" value="DNA-DIRECTED RNA POLYMERASE III SUBUNIT RPC8"/>
    <property type="match status" value="1"/>
</dbReference>
<comment type="caution">
    <text evidence="10">The sequence shown here is derived from an EMBL/GenBank/DDBJ whole genome shotgun (WGS) entry which is preliminary data.</text>
</comment>
<evidence type="ECO:0000256" key="4">
    <source>
        <dbReference type="ARBA" id="ARBA00023163"/>
    </source>
</evidence>
<feature type="region of interest" description="Disordered" evidence="7">
    <location>
        <begin position="201"/>
        <end position="221"/>
    </location>
</feature>
<keyword evidence="5 6" id="KW-0539">Nucleus</keyword>